<dbReference type="Gene3D" id="2.60.120.200">
    <property type="match status" value="2"/>
</dbReference>
<feature type="active site" description="Proton acceptor" evidence="5">
    <location>
        <position position="59"/>
    </location>
</feature>
<dbReference type="Gene3D" id="2.115.10.20">
    <property type="entry name" value="Glycosyl hydrolase domain, family 43"/>
    <property type="match status" value="1"/>
</dbReference>
<evidence type="ECO:0000313" key="10">
    <source>
        <dbReference type="EMBL" id="QJR81258.1"/>
    </source>
</evidence>
<evidence type="ECO:0000256" key="4">
    <source>
        <dbReference type="ARBA" id="ARBA00023295"/>
    </source>
</evidence>
<organism evidence="10 11">
    <name type="scientific">Alteromonas pelagimontana</name>
    <dbReference type="NCBI Taxonomy" id="1858656"/>
    <lineage>
        <taxon>Bacteria</taxon>
        <taxon>Pseudomonadati</taxon>
        <taxon>Pseudomonadota</taxon>
        <taxon>Gammaproteobacteria</taxon>
        <taxon>Alteromonadales</taxon>
        <taxon>Alteromonadaceae</taxon>
        <taxon>Alteromonas/Salinimonas group</taxon>
        <taxon>Alteromonas</taxon>
    </lineage>
</organism>
<name>A0A6M4MEG7_9ALTE</name>
<feature type="domain" description="Atrophied bacterial Ig" evidence="9">
    <location>
        <begin position="542"/>
        <end position="616"/>
    </location>
</feature>
<dbReference type="Pfam" id="PF13385">
    <property type="entry name" value="Laminin_G_3"/>
    <property type="match status" value="2"/>
</dbReference>
<sequence>MKLKTALIVSGIIAVSGCGGSGEDSSPPPTTTLPTNESSPDPTAAITNSSKYMDIGIHDPSIVKVDDTYYLFGSHLAAAKSTDLMQWEYISQLSANNLVDESPLFNTYSTEFAEGIAWTDNFSGSWASDVIQSPGGDFWFYYNHCAQDNPDTAERDEVCWHRSYLGVATAESVEGPYVDQGIFIRSGQRDGELETYPVDGVTAYDPAVHPNAIDPAAFYDKNKNMWLVYGSYSGGIYVLALDEQTGKPEAGQGFGKHLMGGDFNAIEGAFVIYSPDSDYYYLFWSNAGFAADGGYNIRVARSRSPDGPYLDAAGNDMVDATVANNFGTKLLGSHLWASAFGETSAQYGYNSPGHNSALYDEALNKYLLFTHTRFPVEEGRYANQEAHAVRVHEMWLNADDWLVVSPNRYAPLEGDDIADAGDIAGDYRLVLQGNDSNGDEHVSAYVTLTNQGRAINGELNGTYKLFTDEPGRIRLSIDDDTTYEAVAHWQWNVEDERLEVAISGMSGAGESLLATRLPEKSVAEVVDDIGAAINATFSDESAPDALLNVKNDLAFSSLGARGAQIEWVSSQPLYISNEGKVTRPNVEEGDQVVTLTANVSLNGQTGSVSKDVKVVARSTYNRTAYYTFDNDLSDSLATFANGEAVVDLNSQSGASTAFIEGPVGQALNLDGSYGILLPNDLINSYQYTVSFWLNQQAALSFSPAYFAGHSVDRWQSFLPVSWDGNLMLWSNWLDENGVANWFDGVSNVPYPIGEWHHVAFSVNNGFAQIYYNGQLMGSASGLRDLYSSMPEGGVISLGLNYWDVPIMAQFDEFKVYDEALSAAEIKALDVDRLAAEELLDIARNDLDLGNLDYVLEDLALPHTGPFASALSWQSSDDAVIDPLTGAVTRPERGQADAQVTLTATISLAGQTTTKEFVATVISNTPPEPVARFSFEDNIDDATGNFAPGEAADKTAEIPLITPTDKALTYTDGVVGRAINFLGDQGPGVKLPDGLITDHSYSISVWLNPTAKTQFTTAFFGYAANNSWISLVPFGSGSGETMLWSGEVWFDGTIGSQVPDAQWSHIVLVVNEGTFSAYLNGELVNTMENFPDVFTPVGSASSFSLATNLFPWDANFNGLMDELVIYDDPLAGDDVKALFAEGNAQ</sequence>
<dbReference type="Pfam" id="PF04616">
    <property type="entry name" value="Glyco_hydro_43"/>
    <property type="match status" value="1"/>
</dbReference>
<dbReference type="KEGG" id="apel:CA267_010925"/>
<gene>
    <name evidence="10" type="ORF">CA267_010925</name>
</gene>
<reference evidence="10 11" key="2">
    <citation type="submission" date="2020-04" db="EMBL/GenBank/DDBJ databases">
        <title>Complete genome sequence of Alteromonas pelagimontana 5.12T.</title>
        <authorList>
            <person name="Sinha R.K."/>
            <person name="Krishnan K.P."/>
            <person name="Kurian J.P."/>
        </authorList>
    </citation>
    <scope>NUCLEOTIDE SEQUENCE [LARGE SCALE GENOMIC DNA]</scope>
    <source>
        <strain evidence="10 11">5.12</strain>
    </source>
</reference>
<evidence type="ECO:0000256" key="2">
    <source>
        <dbReference type="ARBA" id="ARBA00009865"/>
    </source>
</evidence>
<feature type="domain" description="Atrophied bacterial Ig" evidence="9">
    <location>
        <begin position="843"/>
        <end position="922"/>
    </location>
</feature>
<dbReference type="GO" id="GO:0005975">
    <property type="term" value="P:carbohydrate metabolic process"/>
    <property type="evidence" value="ECO:0007669"/>
    <property type="project" value="InterPro"/>
</dbReference>
<evidence type="ECO:0000313" key="11">
    <source>
        <dbReference type="Proteomes" id="UP000219285"/>
    </source>
</evidence>
<dbReference type="EMBL" id="CP052766">
    <property type="protein sequence ID" value="QJR81258.1"/>
    <property type="molecule type" value="Genomic_DNA"/>
</dbReference>
<keyword evidence="11" id="KW-1185">Reference proteome</keyword>
<dbReference type="InterPro" id="IPR032291">
    <property type="entry name" value="Abn2_C"/>
</dbReference>
<accession>A0A6M4MEG7</accession>
<keyword evidence="3 10" id="KW-0378">Hydrolase</keyword>
<dbReference type="InterPro" id="IPR006710">
    <property type="entry name" value="Glyco_hydro_43"/>
</dbReference>
<keyword evidence="4" id="KW-0326">Glycosidase</keyword>
<dbReference type="Pfam" id="PF20578">
    <property type="entry name" value="aBig_2"/>
    <property type="match status" value="2"/>
</dbReference>
<dbReference type="SUPFAM" id="SSF49899">
    <property type="entry name" value="Concanavalin A-like lectins/glucanases"/>
    <property type="match status" value="2"/>
</dbReference>
<dbReference type="GO" id="GO:0004553">
    <property type="term" value="F:hydrolase activity, hydrolyzing O-glycosyl compounds"/>
    <property type="evidence" value="ECO:0007669"/>
    <property type="project" value="InterPro"/>
</dbReference>
<dbReference type="InterPro" id="IPR046780">
    <property type="entry name" value="aBig_2"/>
</dbReference>
<dbReference type="InterPro" id="IPR050727">
    <property type="entry name" value="GH43_arabinanases"/>
</dbReference>
<dbReference type="PROSITE" id="PS51257">
    <property type="entry name" value="PROKAR_LIPOPROTEIN"/>
    <property type="match status" value="1"/>
</dbReference>
<evidence type="ECO:0000256" key="5">
    <source>
        <dbReference type="PIRSR" id="PIRSR606710-1"/>
    </source>
</evidence>
<feature type="region of interest" description="Disordered" evidence="7">
    <location>
        <begin position="18"/>
        <end position="45"/>
    </location>
</feature>
<dbReference type="Pfam" id="PF16369">
    <property type="entry name" value="GH43_C"/>
    <property type="match status" value="1"/>
</dbReference>
<evidence type="ECO:0000259" key="9">
    <source>
        <dbReference type="Pfam" id="PF20578"/>
    </source>
</evidence>
<feature type="domain" description="Extracellular endo-alpha-(1-&gt;5)-L-arabinanase C-terminal" evidence="8">
    <location>
        <begin position="406"/>
        <end position="513"/>
    </location>
</feature>
<evidence type="ECO:0000259" key="8">
    <source>
        <dbReference type="Pfam" id="PF16369"/>
    </source>
</evidence>
<proteinExistence type="inferred from homology"/>
<dbReference type="Gene3D" id="2.40.128.10">
    <property type="match status" value="1"/>
</dbReference>
<reference evidence="11" key="1">
    <citation type="submission" date="2014-12" db="EMBL/GenBank/DDBJ databases">
        <title>Complete genome sequence of a multi-drug resistant Klebsiella pneumoniae.</title>
        <authorList>
            <person name="Hua X."/>
            <person name="Chen Q."/>
            <person name="Li X."/>
            <person name="Feng Y."/>
            <person name="Ruan Z."/>
            <person name="Yu Y."/>
        </authorList>
    </citation>
    <scope>NUCLEOTIDE SEQUENCE [LARGE SCALE GENOMIC DNA]</scope>
    <source>
        <strain evidence="11">5.12</strain>
    </source>
</reference>
<dbReference type="OrthoDB" id="9801455at2"/>
<feature type="site" description="Important for catalytic activity, responsible for pKa modulation of the active site Glu and correct orientation of both the proton donor and substrate" evidence="6">
    <location>
        <position position="214"/>
    </location>
</feature>
<feature type="active site" description="Proton donor" evidence="5">
    <location>
        <position position="267"/>
    </location>
</feature>
<comment type="similarity">
    <text evidence="2">Belongs to the glycosyl hydrolase 43 family.</text>
</comment>
<dbReference type="PANTHER" id="PTHR43301">
    <property type="entry name" value="ARABINAN ENDO-1,5-ALPHA-L-ARABINOSIDASE"/>
    <property type="match status" value="1"/>
</dbReference>
<dbReference type="SUPFAM" id="SSF75005">
    <property type="entry name" value="Arabinanase/levansucrase/invertase"/>
    <property type="match status" value="1"/>
</dbReference>
<evidence type="ECO:0000256" key="1">
    <source>
        <dbReference type="ARBA" id="ARBA00004834"/>
    </source>
</evidence>
<dbReference type="InterPro" id="IPR013320">
    <property type="entry name" value="ConA-like_dom_sf"/>
</dbReference>
<evidence type="ECO:0000256" key="3">
    <source>
        <dbReference type="ARBA" id="ARBA00022801"/>
    </source>
</evidence>
<dbReference type="Proteomes" id="UP000219285">
    <property type="component" value="Chromosome"/>
</dbReference>
<evidence type="ECO:0000256" key="7">
    <source>
        <dbReference type="SAM" id="MobiDB-lite"/>
    </source>
</evidence>
<protein>
    <submittedName>
        <fullName evidence="10">Family 43 glycosylhydrolase</fullName>
    </submittedName>
</protein>
<evidence type="ECO:0000256" key="6">
    <source>
        <dbReference type="PIRSR" id="PIRSR606710-2"/>
    </source>
</evidence>
<dbReference type="AlphaFoldDB" id="A0A6M4MEG7"/>
<comment type="pathway">
    <text evidence="1">Glycan metabolism; L-arabinan degradation.</text>
</comment>
<dbReference type="InterPro" id="IPR023296">
    <property type="entry name" value="Glyco_hydro_beta-prop_sf"/>
</dbReference>
<dbReference type="RefSeq" id="WP_075607449.1">
    <property type="nucleotide sequence ID" value="NZ_CP052766.1"/>
</dbReference>
<dbReference type="PANTHER" id="PTHR43301:SF3">
    <property type="entry name" value="ARABINAN ENDO-1,5-ALPHA-L-ARABINOSIDASE A-RELATED"/>
    <property type="match status" value="1"/>
</dbReference>